<proteinExistence type="predicted"/>
<dbReference type="PANTHER" id="PTHR31373">
    <property type="entry name" value="OS06G0652100 PROTEIN"/>
    <property type="match status" value="1"/>
</dbReference>
<evidence type="ECO:0000259" key="2">
    <source>
        <dbReference type="Pfam" id="PF11443"/>
    </source>
</evidence>
<feature type="compositionally biased region" description="Acidic residues" evidence="1">
    <location>
        <begin position="552"/>
        <end position="571"/>
    </location>
</feature>
<dbReference type="Proteomes" id="UP001370490">
    <property type="component" value="Unassembled WGS sequence"/>
</dbReference>
<dbReference type="Pfam" id="PF25043">
    <property type="entry name" value="DUF7788"/>
    <property type="match status" value="1"/>
</dbReference>
<dbReference type="PANTHER" id="PTHR31373:SF27">
    <property type="entry name" value="TROVE DOMAIN-CONTAINING PROTEIN"/>
    <property type="match status" value="1"/>
</dbReference>
<dbReference type="EMBL" id="JBAMMX010000026">
    <property type="protein sequence ID" value="KAK6914078.1"/>
    <property type="molecule type" value="Genomic_DNA"/>
</dbReference>
<dbReference type="PIRSF" id="PIRSF015417">
    <property type="entry name" value="T31B5_30_vWA"/>
    <property type="match status" value="1"/>
</dbReference>
<feature type="region of interest" description="Disordered" evidence="1">
    <location>
        <begin position="190"/>
        <end position="213"/>
    </location>
</feature>
<dbReference type="Pfam" id="PF11443">
    <property type="entry name" value="DUF2828"/>
    <property type="match status" value="1"/>
</dbReference>
<protein>
    <submittedName>
        <fullName evidence="4">Uncharacterized conserved protein UCP015417, vWA</fullName>
    </submittedName>
</protein>
<comment type="caution">
    <text evidence="4">The sequence shown here is derived from an EMBL/GenBank/DDBJ whole genome shotgun (WGS) entry which is preliminary data.</text>
</comment>
<keyword evidence="5" id="KW-1185">Reference proteome</keyword>
<dbReference type="SUPFAM" id="SSF53300">
    <property type="entry name" value="vWA-like"/>
    <property type="match status" value="1"/>
</dbReference>
<organism evidence="4 5">
    <name type="scientific">Dillenia turbinata</name>
    <dbReference type="NCBI Taxonomy" id="194707"/>
    <lineage>
        <taxon>Eukaryota</taxon>
        <taxon>Viridiplantae</taxon>
        <taxon>Streptophyta</taxon>
        <taxon>Embryophyta</taxon>
        <taxon>Tracheophyta</taxon>
        <taxon>Spermatophyta</taxon>
        <taxon>Magnoliopsida</taxon>
        <taxon>eudicotyledons</taxon>
        <taxon>Gunneridae</taxon>
        <taxon>Pentapetalae</taxon>
        <taxon>Dilleniales</taxon>
        <taxon>Dilleniaceae</taxon>
        <taxon>Dillenia</taxon>
    </lineage>
</organism>
<feature type="region of interest" description="Disordered" evidence="1">
    <location>
        <begin position="548"/>
        <end position="571"/>
    </location>
</feature>
<evidence type="ECO:0000259" key="3">
    <source>
        <dbReference type="Pfam" id="PF25043"/>
    </source>
</evidence>
<evidence type="ECO:0000256" key="1">
    <source>
        <dbReference type="SAM" id="MobiDB-lite"/>
    </source>
</evidence>
<evidence type="ECO:0000313" key="4">
    <source>
        <dbReference type="EMBL" id="KAK6914078.1"/>
    </source>
</evidence>
<dbReference type="InterPro" id="IPR036465">
    <property type="entry name" value="vWFA_dom_sf"/>
</dbReference>
<feature type="domain" description="DUF7788" evidence="3">
    <location>
        <begin position="437"/>
        <end position="648"/>
    </location>
</feature>
<dbReference type="AlphaFoldDB" id="A0AAN8UBZ0"/>
<evidence type="ECO:0000313" key="5">
    <source>
        <dbReference type="Proteomes" id="UP001370490"/>
    </source>
</evidence>
<gene>
    <name evidence="4" type="ORF">RJ641_021399</name>
</gene>
<name>A0AAN8UBZ0_9MAGN</name>
<sequence length="669" mass="76228">MAVIGMPVTSHILGDPFSLSAVHGREITAIDGDMNSLSLKDSPAMGFTEKGAVTYMETGNPSLDFFFQVVPSTPESKLIEYLERSWRHNPLVTLKLVANLRGVRGTGKSDKEGFYTASLWLFNNHPKTLALNVGVLGEFGYFKDLLEILYRILEGSDVRTKAKELRKDKIPGKRARAAYFKEKKEVRDKRKRERDDDYRREKGSEERVSENLEKGKKEKEEARVLRKEKELAKSKKVFEKYTSDPNYRFLHDKIAEVFALLLKSDVEKLHKGEIGKISLASKWCPTIDSSYDKATLICETISRILFPRNLKEYEGLEERQYLLKIRDRLRKEILVPLHKAMRLPEVYMSANEWNLLPYDRVASVAMKNYKTHFLNHDRKRFKQYLENVQKGEAKIAAGALLPHEIIASLNDSDGGQVAELQWKRMVNDMKEKGALRDCIAVCDVSGSMSGTPMEVCVALGLLVSELSEEPWKGRVITFHEDPQIHRIEGDTLLSKTKFVREMDWGGNTDFQKVFDRLLDVAVAGRLSEEQMIKTIFVFSDMEFDSAAGGCPADDDDDDDDDDDGDGSGDTDDEELWHKKFCRKWETDYQIICRKFKENGYNKVPQIVFWNLRDSKSTPVPSDQSGVALLSGFSKNLLTLFLEKDGVLNPVDTMVSAISGELYQKLAVYD</sequence>
<dbReference type="Gene3D" id="3.40.50.410">
    <property type="entry name" value="von Willebrand factor, type A domain"/>
    <property type="match status" value="1"/>
</dbReference>
<accession>A0AAN8UBZ0</accession>
<dbReference type="InterPro" id="IPR056690">
    <property type="entry name" value="DUF7788"/>
</dbReference>
<dbReference type="InterPro" id="IPR058580">
    <property type="entry name" value="DUF2828"/>
</dbReference>
<reference evidence="4 5" key="1">
    <citation type="submission" date="2023-12" db="EMBL/GenBank/DDBJ databases">
        <title>A high-quality genome assembly for Dillenia turbinata (Dilleniales).</title>
        <authorList>
            <person name="Chanderbali A."/>
        </authorList>
    </citation>
    <scope>NUCLEOTIDE SEQUENCE [LARGE SCALE GENOMIC DNA]</scope>
    <source>
        <strain evidence="4">LSX21</strain>
        <tissue evidence="4">Leaf</tissue>
    </source>
</reference>
<dbReference type="InterPro" id="IPR011205">
    <property type="entry name" value="UCP015417_vWA"/>
</dbReference>
<feature type="domain" description="DUF2828" evidence="2">
    <location>
        <begin position="48"/>
        <end position="435"/>
    </location>
</feature>